<feature type="transmembrane region" description="Helical" evidence="1">
    <location>
        <begin position="12"/>
        <end position="35"/>
    </location>
</feature>
<evidence type="ECO:0000313" key="2">
    <source>
        <dbReference type="EMBL" id="GBB83190.1"/>
    </source>
</evidence>
<evidence type="ECO:0000313" key="4">
    <source>
        <dbReference type="Proteomes" id="UP000247702"/>
    </source>
</evidence>
<reference evidence="3" key="2">
    <citation type="submission" date="2019-10" db="EMBL/GenBank/DDBJ databases">
        <title>Conservation and host-specific expression of non-tandemly repeated heterogenous ribosome RNA gene in arbuscular mycorrhizal fungi.</title>
        <authorList>
            <person name="Maeda T."/>
            <person name="Kobayashi Y."/>
            <person name="Nakagawa T."/>
            <person name="Ezawa T."/>
            <person name="Yamaguchi K."/>
            <person name="Bino T."/>
            <person name="Nishimoto Y."/>
            <person name="Shigenobu S."/>
            <person name="Kawaguchi M."/>
        </authorList>
    </citation>
    <scope>NUCLEOTIDE SEQUENCE</scope>
    <source>
        <strain evidence="3">HR1</strain>
    </source>
</reference>
<comment type="caution">
    <text evidence="2">The sequence shown here is derived from an EMBL/GenBank/DDBJ whole genome shotgun (WGS) entry which is preliminary data.</text>
</comment>
<reference evidence="2 4" key="1">
    <citation type="submission" date="2017-11" db="EMBL/GenBank/DDBJ databases">
        <title>The genome of Rhizophagus clarus HR1 reveals common genetic basis of auxotrophy among arbuscular mycorrhizal fungi.</title>
        <authorList>
            <person name="Kobayashi Y."/>
        </authorList>
    </citation>
    <scope>NUCLEOTIDE SEQUENCE [LARGE SCALE GENOMIC DNA]</scope>
    <source>
        <strain evidence="2 4">HR1</strain>
    </source>
</reference>
<proteinExistence type="predicted"/>
<feature type="transmembrane region" description="Helical" evidence="1">
    <location>
        <begin position="107"/>
        <end position="134"/>
    </location>
</feature>
<keyword evidence="1" id="KW-0812">Transmembrane</keyword>
<feature type="transmembrane region" description="Helical" evidence="1">
    <location>
        <begin position="50"/>
        <end position="70"/>
    </location>
</feature>
<protein>
    <submittedName>
        <fullName evidence="2">Uncharacterized protein</fullName>
    </submittedName>
</protein>
<dbReference type="AlphaFoldDB" id="A0A2Z6Q0B2"/>
<keyword evidence="1" id="KW-1133">Transmembrane helix</keyword>
<feature type="transmembrane region" description="Helical" evidence="1">
    <location>
        <begin position="82"/>
        <end position="101"/>
    </location>
</feature>
<dbReference type="EMBL" id="BLAL01000013">
    <property type="protein sequence ID" value="GES75129.1"/>
    <property type="molecule type" value="Genomic_DNA"/>
</dbReference>
<evidence type="ECO:0000256" key="1">
    <source>
        <dbReference type="SAM" id="Phobius"/>
    </source>
</evidence>
<evidence type="ECO:0000313" key="3">
    <source>
        <dbReference type="EMBL" id="GES75129.1"/>
    </source>
</evidence>
<organism evidence="2 4">
    <name type="scientific">Rhizophagus clarus</name>
    <dbReference type="NCBI Taxonomy" id="94130"/>
    <lineage>
        <taxon>Eukaryota</taxon>
        <taxon>Fungi</taxon>
        <taxon>Fungi incertae sedis</taxon>
        <taxon>Mucoromycota</taxon>
        <taxon>Glomeromycotina</taxon>
        <taxon>Glomeromycetes</taxon>
        <taxon>Glomerales</taxon>
        <taxon>Glomeraceae</taxon>
        <taxon>Rhizophagus</taxon>
    </lineage>
</organism>
<dbReference type="EMBL" id="BEXD01000001">
    <property type="protein sequence ID" value="GBB83190.1"/>
    <property type="molecule type" value="Genomic_DNA"/>
</dbReference>
<dbReference type="OrthoDB" id="2320095at2759"/>
<dbReference type="Proteomes" id="UP000615446">
    <property type="component" value="Unassembled WGS sequence"/>
</dbReference>
<dbReference type="Proteomes" id="UP000247702">
    <property type="component" value="Unassembled WGS sequence"/>
</dbReference>
<gene>
    <name evidence="3" type="ORF">RCL2_000258600</name>
    <name evidence="2" type="ORF">RclHR1_00010072</name>
</gene>
<keyword evidence="4" id="KW-1185">Reference proteome</keyword>
<name>A0A2Z6Q0B2_9GLOM</name>
<keyword evidence="1" id="KW-0472">Membrane</keyword>
<accession>A0A2Z6Q0B2</accession>
<sequence length="178" mass="20511">MQLPICYVRILIFSFSLLCLTLDATALGIIVQFIADFRSYDSSDDLDFRIFIYSLINDLLSLITCGYYLIRIEYIWNNAPKIGDYIVCGIELVLWIIYVVLQSKLISVTLTIFVTFIYGILNIISYFALAILFFQFKRRLRKYGEDKLTPLSQMINNNAGVETNNAEVETNNAIVEVR</sequence>